<protein>
    <submittedName>
        <fullName evidence="1">Uncharacterized protein</fullName>
    </submittedName>
</protein>
<organism evidence="1">
    <name type="scientific">Eucalyptus grandis</name>
    <name type="common">Flooded gum</name>
    <dbReference type="NCBI Taxonomy" id="71139"/>
    <lineage>
        <taxon>Eukaryota</taxon>
        <taxon>Viridiplantae</taxon>
        <taxon>Streptophyta</taxon>
        <taxon>Embryophyta</taxon>
        <taxon>Tracheophyta</taxon>
        <taxon>Spermatophyta</taxon>
        <taxon>Magnoliopsida</taxon>
        <taxon>eudicotyledons</taxon>
        <taxon>Gunneridae</taxon>
        <taxon>Pentapetalae</taxon>
        <taxon>rosids</taxon>
        <taxon>malvids</taxon>
        <taxon>Myrtales</taxon>
        <taxon>Myrtaceae</taxon>
        <taxon>Myrtoideae</taxon>
        <taxon>Eucalypteae</taxon>
        <taxon>Eucalyptus</taxon>
    </lineage>
</organism>
<dbReference type="Gramene" id="KCW54685">
    <property type="protein sequence ID" value="KCW54685"/>
    <property type="gene ID" value="EUGRSUZ_I00624"/>
</dbReference>
<evidence type="ECO:0000313" key="1">
    <source>
        <dbReference type="EMBL" id="KCW54685.1"/>
    </source>
</evidence>
<dbReference type="EMBL" id="KK198761">
    <property type="protein sequence ID" value="KCW54685.1"/>
    <property type="molecule type" value="Genomic_DNA"/>
</dbReference>
<gene>
    <name evidence="1" type="ORF">EUGRSUZ_I00624</name>
</gene>
<proteinExistence type="predicted"/>
<dbReference type="InParanoid" id="A0A059AMQ3"/>
<reference evidence="1" key="1">
    <citation type="submission" date="2013-07" db="EMBL/GenBank/DDBJ databases">
        <title>The genome of Eucalyptus grandis.</title>
        <authorList>
            <person name="Schmutz J."/>
            <person name="Hayes R."/>
            <person name="Myburg A."/>
            <person name="Tuskan G."/>
            <person name="Grattapaglia D."/>
            <person name="Rokhsar D.S."/>
        </authorList>
    </citation>
    <scope>NUCLEOTIDE SEQUENCE</scope>
    <source>
        <tissue evidence="1">Leaf extractions</tissue>
    </source>
</reference>
<dbReference type="AlphaFoldDB" id="A0A059AMQ3"/>
<name>A0A059AMQ3_EUCGR</name>
<accession>A0A059AMQ3</accession>
<sequence>MHFSIAIHHTLFTLQKKKTSNMKIICTSLKNFLKCSPKCNPSTTIETIDSLFSFTVCNSVSITIII</sequence>